<dbReference type="PROSITE" id="PS51736">
    <property type="entry name" value="RECOMBINASES_3"/>
    <property type="match status" value="1"/>
</dbReference>
<keyword evidence="2" id="KW-0233">DNA recombination</keyword>
<name>A0A3M2LQ98_9ACTN</name>
<dbReference type="Proteomes" id="UP000282674">
    <property type="component" value="Unassembled WGS sequence"/>
</dbReference>
<sequence>MGTAAAFVRVSTGSQDESSQVRVIEAFARDHGIALVKIFRLKGYSASAGMQEPALREAIGDIERGMYATLIVTDSSRLDRREDLDAQAEILLAIRSAGGDVVSVTEPTFGKSDFAGRVVTLVAQHANAEKSQVVKSTTYRGVTMIRDNGAHHGHLPAFWSCRGRRYFKQAYCANPRAVVDIYERVAGGESLSSVARIYDLYPNSIRNLLQFAANHTGVAECSYTYRGATETWTHKVTPVVDSALWWRAHRVLEANRAGSRVNRGGRPVAQPSNWLSGVLGCPGCGGRLYIHGGTTPAGNARTPKLRCGGIGKKRLSCGRFGNVDALPVVELVDRMFGNDATDVLAFQRVSGNAHEKDALNAELRRIQARLSATEDDDELDALVAERKAVKARISAFAVVPDSFDYAPTGQTVAQMWGEGDDAVRRGVVIAVRDSCGLSLTADGGGPRVTIGHSGADGHEEMGGIVDLGNGLCFRLRTPETP</sequence>
<evidence type="ECO:0000313" key="4">
    <source>
        <dbReference type="EMBL" id="RMI39050.1"/>
    </source>
</evidence>
<dbReference type="SMART" id="SM00857">
    <property type="entry name" value="Resolvase"/>
    <property type="match status" value="1"/>
</dbReference>
<dbReference type="OrthoDB" id="4367319at2"/>
<dbReference type="AlphaFoldDB" id="A0A3M2LQ98"/>
<evidence type="ECO:0000313" key="5">
    <source>
        <dbReference type="Proteomes" id="UP000282674"/>
    </source>
</evidence>
<dbReference type="RefSeq" id="WP_122197977.1">
    <property type="nucleotide sequence ID" value="NZ_JBHSKC010000028.1"/>
</dbReference>
<dbReference type="InterPro" id="IPR036162">
    <property type="entry name" value="Resolvase-like_N_sf"/>
</dbReference>
<dbReference type="SUPFAM" id="SSF53041">
    <property type="entry name" value="Resolvase-like"/>
    <property type="match status" value="1"/>
</dbReference>
<dbReference type="InterPro" id="IPR050639">
    <property type="entry name" value="SSR_resolvase"/>
</dbReference>
<dbReference type="GO" id="GO:0003677">
    <property type="term" value="F:DNA binding"/>
    <property type="evidence" value="ECO:0007669"/>
    <property type="project" value="UniProtKB-KW"/>
</dbReference>
<dbReference type="Gene3D" id="3.40.50.1390">
    <property type="entry name" value="Resolvase, N-terminal catalytic domain"/>
    <property type="match status" value="1"/>
</dbReference>
<evidence type="ECO:0000259" key="3">
    <source>
        <dbReference type="PROSITE" id="PS51736"/>
    </source>
</evidence>
<comment type="caution">
    <text evidence="4">The sequence shown here is derived from an EMBL/GenBank/DDBJ whole genome shotgun (WGS) entry which is preliminary data.</text>
</comment>
<dbReference type="PANTHER" id="PTHR30461">
    <property type="entry name" value="DNA-INVERTASE FROM LAMBDOID PROPHAGE"/>
    <property type="match status" value="1"/>
</dbReference>
<evidence type="ECO:0000256" key="1">
    <source>
        <dbReference type="ARBA" id="ARBA00023125"/>
    </source>
</evidence>
<accession>A0A3M2LQ98</accession>
<keyword evidence="5" id="KW-1185">Reference proteome</keyword>
<proteinExistence type="predicted"/>
<dbReference type="Pfam" id="PF00239">
    <property type="entry name" value="Resolvase"/>
    <property type="match status" value="1"/>
</dbReference>
<evidence type="ECO:0000256" key="2">
    <source>
        <dbReference type="ARBA" id="ARBA00023172"/>
    </source>
</evidence>
<protein>
    <submittedName>
        <fullName evidence="4">Resolvase</fullName>
    </submittedName>
</protein>
<dbReference type="PANTHER" id="PTHR30461:SF2">
    <property type="entry name" value="SERINE RECOMBINASE PINE-RELATED"/>
    <property type="match status" value="1"/>
</dbReference>
<feature type="domain" description="Resolvase/invertase-type recombinase catalytic" evidence="3">
    <location>
        <begin position="3"/>
        <end position="149"/>
    </location>
</feature>
<dbReference type="InterPro" id="IPR006119">
    <property type="entry name" value="Resolv_N"/>
</dbReference>
<dbReference type="CDD" id="cd00338">
    <property type="entry name" value="Ser_Recombinase"/>
    <property type="match status" value="1"/>
</dbReference>
<reference evidence="4 5" key="1">
    <citation type="submission" date="2018-10" db="EMBL/GenBank/DDBJ databases">
        <title>Isolation from soil.</title>
        <authorList>
            <person name="Hu J."/>
        </authorList>
    </citation>
    <scope>NUCLEOTIDE SEQUENCE [LARGE SCALE GENOMIC DNA]</scope>
    <source>
        <strain evidence="4 5">NEAU-Ht49</strain>
    </source>
</reference>
<dbReference type="EMBL" id="RFFG01000074">
    <property type="protein sequence ID" value="RMI39050.1"/>
    <property type="molecule type" value="Genomic_DNA"/>
</dbReference>
<dbReference type="GO" id="GO:0000150">
    <property type="term" value="F:DNA strand exchange activity"/>
    <property type="evidence" value="ECO:0007669"/>
    <property type="project" value="InterPro"/>
</dbReference>
<organism evidence="4 5">
    <name type="scientific">Actinomadura harenae</name>
    <dbReference type="NCBI Taxonomy" id="2483351"/>
    <lineage>
        <taxon>Bacteria</taxon>
        <taxon>Bacillati</taxon>
        <taxon>Actinomycetota</taxon>
        <taxon>Actinomycetes</taxon>
        <taxon>Streptosporangiales</taxon>
        <taxon>Thermomonosporaceae</taxon>
        <taxon>Actinomadura</taxon>
    </lineage>
</organism>
<gene>
    <name evidence="4" type="ORF">EBO15_30775</name>
</gene>
<keyword evidence="1" id="KW-0238">DNA-binding</keyword>